<proteinExistence type="predicted"/>
<dbReference type="EMBL" id="DXHX01000024">
    <property type="protein sequence ID" value="HIV73769.1"/>
    <property type="molecule type" value="Genomic_DNA"/>
</dbReference>
<dbReference type="Proteomes" id="UP000823937">
    <property type="component" value="Unassembled WGS sequence"/>
</dbReference>
<dbReference type="Pfam" id="PF13556">
    <property type="entry name" value="HTH_30"/>
    <property type="match status" value="1"/>
</dbReference>
<dbReference type="InterPro" id="IPR025736">
    <property type="entry name" value="PucR_C-HTH_dom"/>
</dbReference>
<dbReference type="PANTHER" id="PTHR33744:SF1">
    <property type="entry name" value="DNA-BINDING TRANSCRIPTIONAL ACTIVATOR ADER"/>
    <property type="match status" value="1"/>
</dbReference>
<evidence type="ECO:0000313" key="3">
    <source>
        <dbReference type="EMBL" id="HIV73769.1"/>
    </source>
</evidence>
<dbReference type="InterPro" id="IPR042070">
    <property type="entry name" value="PucR_C-HTH_sf"/>
</dbReference>
<gene>
    <name evidence="3" type="ORF">H9895_01660</name>
</gene>
<evidence type="ECO:0000259" key="2">
    <source>
        <dbReference type="Pfam" id="PF13556"/>
    </source>
</evidence>
<feature type="domain" description="Purine catabolism PurC-like" evidence="1">
    <location>
        <begin position="14"/>
        <end position="122"/>
    </location>
</feature>
<name>A0A9D1PK42_9BACI</name>
<evidence type="ECO:0000313" key="4">
    <source>
        <dbReference type="Proteomes" id="UP000823937"/>
    </source>
</evidence>
<sequence length="515" mass="60720">MMVHEVMQIIKKFEAEARYGKKGLNKKVKYIEVMEIPHVDKWNVKETLILTSFYAIKDDEQAQINIVKSFIELKASGLIIKLGRFIDEIPPSIVQLAEEHHFPIITLPKDVPYIDILTPLYAKLQQSTDDRLIEEIEGKSYKNVTTILQDIYKSFGLVMYIENMNGELLYCAHKLKSDKWRNDFTLFSLPTYEQTEMYVQKFNTEFETYEKHACIYSEALKRMVVTLFAKGKKYGLLHIVYERNKQKELLMDTEIFRLVDKIHITMMAEIVSLQMQKGEFIERWNYLEDEKDLKMVIHLDQLNITEAIGYHTFLRKSLILLSHIENMMKHLTEVKDYIVMERNENVFVLVWINHREATSIELKHQWKKQQPRTLLENVKIGISYPFIDTTSIIEKVDNTAKVIEIGKDLGLNSTVYDQSELGISSILLNLQKDPHVNDFVHYMMLPLQQMEADLIETLKVYLAENCNASRTAKVMYLNRRTITYRLKRIREIMNIDLNDAKTIFSLQFCFYMMND</sequence>
<dbReference type="InterPro" id="IPR051448">
    <property type="entry name" value="CdaR-like_regulators"/>
</dbReference>
<dbReference type="Pfam" id="PF07905">
    <property type="entry name" value="PucR"/>
    <property type="match status" value="1"/>
</dbReference>
<feature type="domain" description="PucR C-terminal helix-turn-helix" evidence="2">
    <location>
        <begin position="454"/>
        <end position="509"/>
    </location>
</feature>
<organism evidence="3 4">
    <name type="scientific">Candidatus Pseudogracilibacillus intestinigallinarum</name>
    <dbReference type="NCBI Taxonomy" id="2838742"/>
    <lineage>
        <taxon>Bacteria</taxon>
        <taxon>Bacillati</taxon>
        <taxon>Bacillota</taxon>
        <taxon>Bacilli</taxon>
        <taxon>Bacillales</taxon>
        <taxon>Bacillaceae</taxon>
        <taxon>Pseudogracilibacillus</taxon>
    </lineage>
</organism>
<dbReference type="InterPro" id="IPR012914">
    <property type="entry name" value="PucR_dom"/>
</dbReference>
<dbReference type="PANTHER" id="PTHR33744">
    <property type="entry name" value="CARBOHYDRATE DIACID REGULATOR"/>
    <property type="match status" value="1"/>
</dbReference>
<reference evidence="3" key="2">
    <citation type="submission" date="2021-04" db="EMBL/GenBank/DDBJ databases">
        <authorList>
            <person name="Gilroy R."/>
        </authorList>
    </citation>
    <scope>NUCLEOTIDE SEQUENCE</scope>
    <source>
        <strain evidence="3">CHK169-2315</strain>
    </source>
</reference>
<reference evidence="3" key="1">
    <citation type="journal article" date="2021" name="PeerJ">
        <title>Extensive microbial diversity within the chicken gut microbiome revealed by metagenomics and culture.</title>
        <authorList>
            <person name="Gilroy R."/>
            <person name="Ravi A."/>
            <person name="Getino M."/>
            <person name="Pursley I."/>
            <person name="Horton D.L."/>
            <person name="Alikhan N.F."/>
            <person name="Baker D."/>
            <person name="Gharbi K."/>
            <person name="Hall N."/>
            <person name="Watson M."/>
            <person name="Adriaenssens E.M."/>
            <person name="Foster-Nyarko E."/>
            <person name="Jarju S."/>
            <person name="Secka A."/>
            <person name="Antonio M."/>
            <person name="Oren A."/>
            <person name="Chaudhuri R.R."/>
            <person name="La Ragione R."/>
            <person name="Hildebrand F."/>
            <person name="Pallen M.J."/>
        </authorList>
    </citation>
    <scope>NUCLEOTIDE SEQUENCE</scope>
    <source>
        <strain evidence="3">CHK169-2315</strain>
    </source>
</reference>
<comment type="caution">
    <text evidence="3">The sequence shown here is derived from an EMBL/GenBank/DDBJ whole genome shotgun (WGS) entry which is preliminary data.</text>
</comment>
<dbReference type="AlphaFoldDB" id="A0A9D1PK42"/>
<evidence type="ECO:0000259" key="1">
    <source>
        <dbReference type="Pfam" id="PF07905"/>
    </source>
</evidence>
<protein>
    <submittedName>
        <fullName evidence="3">PucR family transcriptional regulator ligand-binding domain-containing protein</fullName>
    </submittedName>
</protein>
<dbReference type="Gene3D" id="1.10.10.2840">
    <property type="entry name" value="PucR C-terminal helix-turn-helix domain"/>
    <property type="match status" value="1"/>
</dbReference>
<accession>A0A9D1PK42</accession>